<sequence>MKKIITTTLLSIVFSLYGQVAMAIGYQHGSFPDELSPQGLPEAIPCSFQRKTHLTNEGTLNCVWLMSSRNITEWSAQQGRNLNYPNKYEAVCRKGTCRVQGTVVGNHPKDENVRLSIWYYMGQSSDGKPVAYLKGFGPAFDGEAVSYAEAGQMLVEFYENSGIDNQKAIQFELSQHYDGGWEQFQADLNGGNASASTNPEQCLNAWIKAFRDDVGEDAMIVGEQLDEWKGWCSKGKLP</sequence>
<evidence type="ECO:0000313" key="1">
    <source>
        <dbReference type="EMBL" id="SDU90261.1"/>
    </source>
</evidence>
<proteinExistence type="predicted"/>
<reference evidence="2" key="1">
    <citation type="submission" date="2016-10" db="EMBL/GenBank/DDBJ databases">
        <authorList>
            <person name="Varghese N."/>
            <person name="Submissions S."/>
        </authorList>
    </citation>
    <scope>NUCLEOTIDE SEQUENCE [LARGE SCALE GENOMIC DNA]</scope>
    <source>
        <strain evidence="2">KCTC 32246</strain>
    </source>
</reference>
<name>A0A1H2MBF4_9PSED</name>
<dbReference type="RefSeq" id="WP_092377796.1">
    <property type="nucleotide sequence ID" value="NZ_LT629797.1"/>
</dbReference>
<keyword evidence="2" id="KW-1185">Reference proteome</keyword>
<dbReference type="Proteomes" id="UP000198675">
    <property type="component" value="Chromosome I"/>
</dbReference>
<accession>A0A1H2MBF4</accession>
<dbReference type="AlphaFoldDB" id="A0A1H2MBF4"/>
<evidence type="ECO:0000313" key="2">
    <source>
        <dbReference type="Proteomes" id="UP000198675"/>
    </source>
</evidence>
<dbReference type="EMBL" id="LT629797">
    <property type="protein sequence ID" value="SDU90261.1"/>
    <property type="molecule type" value="Genomic_DNA"/>
</dbReference>
<organism evidence="1 2">
    <name type="scientific">Pseudomonas sihuiensis</name>
    <dbReference type="NCBI Taxonomy" id="1274359"/>
    <lineage>
        <taxon>Bacteria</taxon>
        <taxon>Pseudomonadati</taxon>
        <taxon>Pseudomonadota</taxon>
        <taxon>Gammaproteobacteria</taxon>
        <taxon>Pseudomonadales</taxon>
        <taxon>Pseudomonadaceae</taxon>
        <taxon>Pseudomonas</taxon>
    </lineage>
</organism>
<protein>
    <submittedName>
        <fullName evidence="1">Uncharacterized protein</fullName>
    </submittedName>
</protein>
<gene>
    <name evidence="1" type="ORF">SAMN05216363_3081</name>
</gene>